<proteinExistence type="predicted"/>
<gene>
    <name evidence="3" type="ORF">OLC1_LOCUS13257</name>
</gene>
<dbReference type="Proteomes" id="UP001161247">
    <property type="component" value="Chromosome 4"/>
</dbReference>
<dbReference type="PANTHER" id="PTHR31672:SF13">
    <property type="entry name" value="F-BOX PROTEIN CPR30-LIKE"/>
    <property type="match status" value="1"/>
</dbReference>
<dbReference type="InterPro" id="IPR050796">
    <property type="entry name" value="SCF_F-box_component"/>
</dbReference>
<dbReference type="PANTHER" id="PTHR31672">
    <property type="entry name" value="BNACNNG10540D PROTEIN"/>
    <property type="match status" value="1"/>
</dbReference>
<organism evidence="3 4">
    <name type="scientific">Oldenlandia corymbosa var. corymbosa</name>
    <dbReference type="NCBI Taxonomy" id="529605"/>
    <lineage>
        <taxon>Eukaryota</taxon>
        <taxon>Viridiplantae</taxon>
        <taxon>Streptophyta</taxon>
        <taxon>Embryophyta</taxon>
        <taxon>Tracheophyta</taxon>
        <taxon>Spermatophyta</taxon>
        <taxon>Magnoliopsida</taxon>
        <taxon>eudicotyledons</taxon>
        <taxon>Gunneridae</taxon>
        <taxon>Pentapetalae</taxon>
        <taxon>asterids</taxon>
        <taxon>lamiids</taxon>
        <taxon>Gentianales</taxon>
        <taxon>Rubiaceae</taxon>
        <taxon>Rubioideae</taxon>
        <taxon>Spermacoceae</taxon>
        <taxon>Hedyotis-Oldenlandia complex</taxon>
        <taxon>Oldenlandia</taxon>
    </lineage>
</organism>
<protein>
    <submittedName>
        <fullName evidence="3">OLC1v1002952C1</fullName>
    </submittedName>
</protein>
<dbReference type="InterPro" id="IPR013187">
    <property type="entry name" value="F-box-assoc_dom_typ3"/>
</dbReference>
<reference evidence="3" key="1">
    <citation type="submission" date="2023-03" db="EMBL/GenBank/DDBJ databases">
        <authorList>
            <person name="Julca I."/>
        </authorList>
    </citation>
    <scope>NUCLEOTIDE SEQUENCE</scope>
</reference>
<dbReference type="InterPro" id="IPR006527">
    <property type="entry name" value="F-box-assoc_dom_typ1"/>
</dbReference>
<dbReference type="NCBIfam" id="TIGR01640">
    <property type="entry name" value="F_box_assoc_1"/>
    <property type="match status" value="3"/>
</dbReference>
<dbReference type="Pfam" id="PF07734">
    <property type="entry name" value="FBA_1"/>
    <property type="match status" value="2"/>
</dbReference>
<dbReference type="InterPro" id="IPR036047">
    <property type="entry name" value="F-box-like_dom_sf"/>
</dbReference>
<dbReference type="EMBL" id="OX459121">
    <property type="protein sequence ID" value="CAI9104309.1"/>
    <property type="molecule type" value="Genomic_DNA"/>
</dbReference>
<evidence type="ECO:0000313" key="3">
    <source>
        <dbReference type="EMBL" id="CAI9104309.1"/>
    </source>
</evidence>
<dbReference type="Pfam" id="PF08268">
    <property type="entry name" value="FBA_3"/>
    <property type="match status" value="1"/>
</dbReference>
<feature type="region of interest" description="Disordered" evidence="1">
    <location>
        <begin position="760"/>
        <end position="827"/>
    </location>
</feature>
<evidence type="ECO:0000313" key="4">
    <source>
        <dbReference type="Proteomes" id="UP001161247"/>
    </source>
</evidence>
<dbReference type="Gene3D" id="1.20.1280.50">
    <property type="match status" value="1"/>
</dbReference>
<dbReference type="SUPFAM" id="SSF81383">
    <property type="entry name" value="F-box domain"/>
    <property type="match status" value="3"/>
</dbReference>
<dbReference type="CDD" id="cd22157">
    <property type="entry name" value="F-box_AtFBW1-like"/>
    <property type="match status" value="1"/>
</dbReference>
<dbReference type="InterPro" id="IPR017451">
    <property type="entry name" value="F-box-assoc_interact_dom"/>
</dbReference>
<feature type="compositionally biased region" description="Acidic residues" evidence="1">
    <location>
        <begin position="814"/>
        <end position="827"/>
    </location>
</feature>
<dbReference type="InterPro" id="IPR001810">
    <property type="entry name" value="F-box_dom"/>
</dbReference>
<feature type="domain" description="F-box" evidence="2">
    <location>
        <begin position="1"/>
        <end position="53"/>
    </location>
</feature>
<accession>A0AAV1D8Z7</accession>
<name>A0AAV1D8Z7_OLDCO</name>
<dbReference type="PROSITE" id="PS50181">
    <property type="entry name" value="FBOX"/>
    <property type="match status" value="1"/>
</dbReference>
<evidence type="ECO:0000259" key="2">
    <source>
        <dbReference type="PROSITE" id="PS50181"/>
    </source>
</evidence>
<dbReference type="Pfam" id="PF00646">
    <property type="entry name" value="F-box"/>
    <property type="match status" value="3"/>
</dbReference>
<sequence>MSDNHIPDNLIAEVLLRLPFDSLIRFRCVSKSWRNLIDSPFFIEMHSKIFQLISQRNRTDSADNKFVFLGGTLFYTFNSVSKFDGGSYRAITRELKRPPLEFRSGELKIVGSSNGIICLWNIWTDELALWNPWIQHYYSLPAPPYEFTKKSRIPRNVAFGYDHVNDDFKVVKWHLSSVRISFSSNVLPKSRLYGICVYSLKLNSWRRIQSSLSFELPDYQIFFLPADCVLVNGALHWLVIDFTGVFENLIVRFDLGSEEFHKMSVGPSNIDLPYTNTNRQMLCNLNGCLSLICDKFNQRERKRRLEVWMLEDYGDSWTEATSIEFPDDLQFRDVTPVAFLKKGRKMLLKIDRRFALYRRSVIYDLEKKSFRDVTVSDEVNCCFTSCICVGSFVSPCIQTLPIESLLRFRCVSRSWRDLIDSPFFIKLHSKRSQLISQQNHHVPHPAGSKIVTLKGTQFYTFDSVSELDGGVSYRAIAKKLKSPSLEFSDQDLEIVGSCNGILCLWNLSTDDVALWNPGIQRCSVLPLPPNEFTMRFRPFMNVAFGYDRVNDDYKVVKWYLYTDMHMYSNYDSNSSGYEPCVYSLKLKSWRRITGSLPFEEMEEGCNFFPADSAVVHGAIHWLMYTRPIGHFIVAFDLGSEEFHKTSIGPSNIHSQDTYEVSLQKLCNLNGYICLIRYKYSHHEGKTRGGIWILEDYAESESSWTELISIDFPNDLRFWGFKPVSFSRKRNKMLLEIASEKLVLYDLDQKSFKDVTIRDDHMDEGEQDGPRQEQASTSRVHEEDGGSLFAQDDHMDDNDSDYVAPSKSSEARDPSDDDGSDDKELVNEEIELNPYPRCHVYKEMGEWNASLVYKDDFDIKMRDETPKGMHIKDIRSLPSLQDGKLMCKWRIRVSLGKHGLHQIVKWLFAHTCMRVVNDNDNRCADSVFIARIIMRKVANNMNYTVKSVQKDVKELVKVDVPYKRAWNGRRKAIEAVYGDWSSNFEDLPWLPFDSLIRFRCVSKSWRDMIDNPFFIEMHSERSKECPPHSADNKIVAIKGTTFYSFDSVCKLRGGFCRAIATREFSSPPLEFHERGLEIVGSANGILCLWNHLQADEIGLWNPWIQHYFALPLPPYEFTKKCRPSMSAAFGYDRNNGDYKVVKWHIYSSKYELPNSRRYELCVYSLKLNSWKRIQSSSSSFPISEVYEDYYFPAECAFINGTIHWIASDILWGVEKFIVAFDLGSEGFHKMSCGPANTGSPAMIGNIVIDPKLCNLNGSLSFYCNRLFERERRRFGEIWTMDEDYGGEYETSWTPLTTINFPDPDQVYWDFKPVTFSKKKKKLLLQSGLEKLMMYDLAKDSLEDVTISGEASCFTCCACVGSLVSPLFLAPAGTNHSYKLLSS</sequence>
<evidence type="ECO:0000256" key="1">
    <source>
        <dbReference type="SAM" id="MobiDB-lite"/>
    </source>
</evidence>
<keyword evidence="4" id="KW-1185">Reference proteome</keyword>
<dbReference type="SMART" id="SM00256">
    <property type="entry name" value="FBOX"/>
    <property type="match status" value="3"/>
</dbReference>